<dbReference type="Pfam" id="PF00892">
    <property type="entry name" value="EamA"/>
    <property type="match status" value="1"/>
</dbReference>
<evidence type="ECO:0000256" key="3">
    <source>
        <dbReference type="ARBA" id="ARBA00022516"/>
    </source>
</evidence>
<dbReference type="GO" id="GO:0022857">
    <property type="term" value="F:transmembrane transporter activity"/>
    <property type="evidence" value="ECO:0007669"/>
    <property type="project" value="InterPro"/>
</dbReference>
<evidence type="ECO:0000256" key="11">
    <source>
        <dbReference type="SAM" id="Phobius"/>
    </source>
</evidence>
<feature type="domain" description="EamA" evidence="12">
    <location>
        <begin position="33"/>
        <end position="112"/>
    </location>
</feature>
<evidence type="ECO:0000256" key="4">
    <source>
        <dbReference type="ARBA" id="ARBA00022519"/>
    </source>
</evidence>
<dbReference type="GO" id="GO:0009245">
    <property type="term" value="P:lipid A biosynthetic process"/>
    <property type="evidence" value="ECO:0007669"/>
    <property type="project" value="UniProtKB-KW"/>
</dbReference>
<protein>
    <recommendedName>
        <fullName evidence="12">EamA domain-containing protein</fullName>
    </recommendedName>
</protein>
<accession>A0A6J4I380</accession>
<dbReference type="Gene3D" id="1.10.3730.20">
    <property type="match status" value="1"/>
</dbReference>
<dbReference type="InterPro" id="IPR037185">
    <property type="entry name" value="EmrE-like"/>
</dbReference>
<evidence type="ECO:0000256" key="7">
    <source>
        <dbReference type="ARBA" id="ARBA00022985"/>
    </source>
</evidence>
<comment type="subcellular location">
    <subcellularLocation>
        <location evidence="1">Cell membrane</location>
        <topology evidence="1">Multi-pass membrane protein</topology>
    </subcellularLocation>
</comment>
<reference evidence="13" key="1">
    <citation type="submission" date="2020-02" db="EMBL/GenBank/DDBJ databases">
        <authorList>
            <person name="Meier V. D."/>
        </authorList>
    </citation>
    <scope>NUCLEOTIDE SEQUENCE</scope>
    <source>
        <strain evidence="13">AVDCRST_MAG42</strain>
    </source>
</reference>
<keyword evidence="9" id="KW-0443">Lipid metabolism</keyword>
<dbReference type="InterPro" id="IPR000390">
    <property type="entry name" value="Small_drug/metabolite_transptr"/>
</dbReference>
<name>A0A6J4I380_9BACT</name>
<evidence type="ECO:0000256" key="8">
    <source>
        <dbReference type="ARBA" id="ARBA00022989"/>
    </source>
</evidence>
<dbReference type="PANTHER" id="PTHR30561">
    <property type="entry name" value="SMR FAMILY PROTON-DEPENDENT DRUG EFFLUX TRANSPORTER SUGE"/>
    <property type="match status" value="1"/>
</dbReference>
<gene>
    <name evidence="13" type="ORF">AVDCRST_MAG42-1587</name>
</gene>
<evidence type="ECO:0000259" key="12">
    <source>
        <dbReference type="Pfam" id="PF00892"/>
    </source>
</evidence>
<dbReference type="InterPro" id="IPR000620">
    <property type="entry name" value="EamA_dom"/>
</dbReference>
<keyword evidence="8 11" id="KW-1133">Transmembrane helix</keyword>
<keyword evidence="2" id="KW-1003">Cell membrane</keyword>
<keyword evidence="4" id="KW-0997">Cell inner membrane</keyword>
<evidence type="ECO:0000256" key="5">
    <source>
        <dbReference type="ARBA" id="ARBA00022556"/>
    </source>
</evidence>
<evidence type="ECO:0000256" key="6">
    <source>
        <dbReference type="ARBA" id="ARBA00022692"/>
    </source>
</evidence>
<proteinExistence type="predicted"/>
<organism evidence="13">
    <name type="scientific">uncultured Chthoniobacterales bacterium</name>
    <dbReference type="NCBI Taxonomy" id="1836801"/>
    <lineage>
        <taxon>Bacteria</taxon>
        <taxon>Pseudomonadati</taxon>
        <taxon>Verrucomicrobiota</taxon>
        <taxon>Spartobacteria</taxon>
        <taxon>Chthoniobacterales</taxon>
        <taxon>environmental samples</taxon>
    </lineage>
</organism>
<dbReference type="PANTHER" id="PTHR30561:SF9">
    <property type="entry name" value="4-AMINO-4-DEOXY-L-ARABINOSE-PHOSPHOUNDECAPRENOL FLIPPASE SUBUNIT ARNF-RELATED"/>
    <property type="match status" value="1"/>
</dbReference>
<dbReference type="GO" id="GO:0009103">
    <property type="term" value="P:lipopolysaccharide biosynthetic process"/>
    <property type="evidence" value="ECO:0007669"/>
    <property type="project" value="UniProtKB-KW"/>
</dbReference>
<evidence type="ECO:0000256" key="2">
    <source>
        <dbReference type="ARBA" id="ARBA00022475"/>
    </source>
</evidence>
<evidence type="ECO:0000256" key="9">
    <source>
        <dbReference type="ARBA" id="ARBA00023098"/>
    </source>
</evidence>
<keyword evidence="10 11" id="KW-0472">Membrane</keyword>
<feature type="transmembrane region" description="Helical" evidence="11">
    <location>
        <begin position="69"/>
        <end position="89"/>
    </location>
</feature>
<feature type="transmembrane region" description="Helical" evidence="11">
    <location>
        <begin position="95"/>
        <end position="116"/>
    </location>
</feature>
<dbReference type="GO" id="GO:0005886">
    <property type="term" value="C:plasma membrane"/>
    <property type="evidence" value="ECO:0007669"/>
    <property type="project" value="UniProtKB-SubCell"/>
</dbReference>
<sequence length="122" mass="13422">MHLAISAVCTTISELFMKQGADDTAHISEQWSWTGLTTLGSPLVWIGIVFVVISFVTWLYVLKHMPLSVAFPASQVIHALIPLSSWIVLGERISLTRWCGIALVLIGLAIVARPVARLEEKL</sequence>
<keyword evidence="3" id="KW-0444">Lipid biosynthesis</keyword>
<dbReference type="SUPFAM" id="SSF103481">
    <property type="entry name" value="Multidrug resistance efflux transporter EmrE"/>
    <property type="match status" value="1"/>
</dbReference>
<keyword evidence="7" id="KW-0448">Lipopolysaccharide biosynthesis</keyword>
<evidence type="ECO:0000256" key="10">
    <source>
        <dbReference type="ARBA" id="ARBA00023136"/>
    </source>
</evidence>
<evidence type="ECO:0000256" key="1">
    <source>
        <dbReference type="ARBA" id="ARBA00004651"/>
    </source>
</evidence>
<keyword evidence="5" id="KW-0441">Lipid A biosynthesis</keyword>
<dbReference type="EMBL" id="CADCTA010000062">
    <property type="protein sequence ID" value="CAA9238936.1"/>
    <property type="molecule type" value="Genomic_DNA"/>
</dbReference>
<evidence type="ECO:0000313" key="13">
    <source>
        <dbReference type="EMBL" id="CAA9238936.1"/>
    </source>
</evidence>
<keyword evidence="6 11" id="KW-0812">Transmembrane</keyword>
<feature type="transmembrane region" description="Helical" evidence="11">
    <location>
        <begin position="43"/>
        <end position="62"/>
    </location>
</feature>
<dbReference type="AlphaFoldDB" id="A0A6J4I380"/>